<dbReference type="GO" id="GO:0016020">
    <property type="term" value="C:membrane"/>
    <property type="evidence" value="ECO:0007669"/>
    <property type="project" value="UniProtKB-SubCell"/>
</dbReference>
<evidence type="ECO:0000313" key="7">
    <source>
        <dbReference type="EMBL" id="CEK51323.1"/>
    </source>
</evidence>
<dbReference type="InterPro" id="IPR004031">
    <property type="entry name" value="PMP22/EMP/MP20/Claudin"/>
</dbReference>
<keyword evidence="4 5" id="KW-0472">Membrane</keyword>
<evidence type="ECO:0000256" key="4">
    <source>
        <dbReference type="ARBA" id="ARBA00023136"/>
    </source>
</evidence>
<feature type="non-terminal residue" evidence="7">
    <location>
        <position position="1"/>
    </location>
</feature>
<evidence type="ECO:0000256" key="3">
    <source>
        <dbReference type="ARBA" id="ARBA00022989"/>
    </source>
</evidence>
<feature type="chain" id="PRO_5002111759" evidence="6">
    <location>
        <begin position="19"/>
        <end position="116"/>
    </location>
</feature>
<evidence type="ECO:0000256" key="6">
    <source>
        <dbReference type="SAM" id="SignalP"/>
    </source>
</evidence>
<sequence>GVTLLGVLLQVVAISTDSWIIIDAPTGAIGNTTGKFLVQAYNGLWRICKVEISRIINSQGQIRDETVSSCVSHNLFPTAEETMDSNDHDRYHLDYTRTAIAFTIIAIAIMIIGHAF</sequence>
<keyword evidence="6" id="KW-0732">Signal</keyword>
<feature type="signal peptide" evidence="6">
    <location>
        <begin position="1"/>
        <end position="18"/>
    </location>
</feature>
<reference evidence="7" key="1">
    <citation type="submission" date="2014-12" db="EMBL/GenBank/DDBJ databases">
        <title>Insight into the proteome of Arion vulgaris.</title>
        <authorList>
            <person name="Aradska J."/>
            <person name="Bulat T."/>
            <person name="Smidak R."/>
            <person name="Sarate P."/>
            <person name="Gangsoo J."/>
            <person name="Sialana F."/>
            <person name="Bilban M."/>
            <person name="Lubec G."/>
        </authorList>
    </citation>
    <scope>NUCLEOTIDE SEQUENCE</scope>
    <source>
        <tissue evidence="7">Skin</tissue>
    </source>
</reference>
<keyword evidence="2 5" id="KW-0812">Transmembrane</keyword>
<dbReference type="EMBL" id="HACG01004458">
    <property type="protein sequence ID" value="CEK51323.1"/>
    <property type="molecule type" value="Transcribed_RNA"/>
</dbReference>
<dbReference type="Gene3D" id="1.20.140.150">
    <property type="match status" value="1"/>
</dbReference>
<evidence type="ECO:0000256" key="2">
    <source>
        <dbReference type="ARBA" id="ARBA00022692"/>
    </source>
</evidence>
<accession>A0A0B6Y5F1</accession>
<keyword evidence="3 5" id="KW-1133">Transmembrane helix</keyword>
<comment type="subcellular location">
    <subcellularLocation>
        <location evidence="1">Membrane</location>
        <topology evidence="1">Multi-pass membrane protein</topology>
    </subcellularLocation>
</comment>
<evidence type="ECO:0000256" key="5">
    <source>
        <dbReference type="SAM" id="Phobius"/>
    </source>
</evidence>
<feature type="transmembrane region" description="Helical" evidence="5">
    <location>
        <begin position="98"/>
        <end position="115"/>
    </location>
</feature>
<gene>
    <name evidence="7" type="primary">ORF13123</name>
</gene>
<name>A0A0B6Y5F1_9EUPU</name>
<dbReference type="AlphaFoldDB" id="A0A0B6Y5F1"/>
<evidence type="ECO:0000256" key="1">
    <source>
        <dbReference type="ARBA" id="ARBA00004141"/>
    </source>
</evidence>
<organism evidence="7">
    <name type="scientific">Arion vulgaris</name>
    <dbReference type="NCBI Taxonomy" id="1028688"/>
    <lineage>
        <taxon>Eukaryota</taxon>
        <taxon>Metazoa</taxon>
        <taxon>Spiralia</taxon>
        <taxon>Lophotrochozoa</taxon>
        <taxon>Mollusca</taxon>
        <taxon>Gastropoda</taxon>
        <taxon>Heterobranchia</taxon>
        <taxon>Euthyneura</taxon>
        <taxon>Panpulmonata</taxon>
        <taxon>Eupulmonata</taxon>
        <taxon>Stylommatophora</taxon>
        <taxon>Helicina</taxon>
        <taxon>Arionoidea</taxon>
        <taxon>Arionidae</taxon>
        <taxon>Arion</taxon>
    </lineage>
</organism>
<dbReference type="Pfam" id="PF13903">
    <property type="entry name" value="Claudin_2"/>
    <property type="match status" value="1"/>
</dbReference>
<protein>
    <submittedName>
        <fullName evidence="7">Uncharacterized protein</fullName>
    </submittedName>
</protein>
<feature type="non-terminal residue" evidence="7">
    <location>
        <position position="116"/>
    </location>
</feature>
<proteinExistence type="predicted"/>